<gene>
    <name evidence="1" type="ORF">RDB_LOCUS121227</name>
</gene>
<dbReference type="Proteomes" id="UP000663841">
    <property type="component" value="Unassembled WGS sequence"/>
</dbReference>
<protein>
    <submittedName>
        <fullName evidence="1">Uncharacterized protein</fullName>
    </submittedName>
</protein>
<comment type="caution">
    <text evidence="1">The sequence shown here is derived from an EMBL/GenBank/DDBJ whole genome shotgun (WGS) entry which is preliminary data.</text>
</comment>
<organism evidence="1 2">
    <name type="scientific">Rhizoctonia solani</name>
    <dbReference type="NCBI Taxonomy" id="456999"/>
    <lineage>
        <taxon>Eukaryota</taxon>
        <taxon>Fungi</taxon>
        <taxon>Dikarya</taxon>
        <taxon>Basidiomycota</taxon>
        <taxon>Agaricomycotina</taxon>
        <taxon>Agaricomycetes</taxon>
        <taxon>Cantharellales</taxon>
        <taxon>Ceratobasidiaceae</taxon>
        <taxon>Rhizoctonia</taxon>
    </lineage>
</organism>
<evidence type="ECO:0000313" key="1">
    <source>
        <dbReference type="EMBL" id="CAE6448922.1"/>
    </source>
</evidence>
<sequence length="123" mass="13010">MTSCIGAEQRDQAGIVRADPTPPDVHIDLIPIGHGSTLQLDHRDNEVDDIVASIVDSNVNAITSVGGGIHNGINSIRVFIVNLIIFTTVFASRFLSGAQNRLLGVEHAHATRPGYCGSGQAVQ</sequence>
<name>A0A8H3B611_9AGAM</name>
<dbReference type="AlphaFoldDB" id="A0A8H3B611"/>
<evidence type="ECO:0000313" key="2">
    <source>
        <dbReference type="Proteomes" id="UP000663841"/>
    </source>
</evidence>
<reference evidence="1" key="1">
    <citation type="submission" date="2021-01" db="EMBL/GenBank/DDBJ databases">
        <authorList>
            <person name="Kaushik A."/>
        </authorList>
    </citation>
    <scope>NUCLEOTIDE SEQUENCE</scope>
    <source>
        <strain evidence="1">AG3-T5</strain>
    </source>
</reference>
<proteinExistence type="predicted"/>
<dbReference type="EMBL" id="CAJMWW010000130">
    <property type="protein sequence ID" value="CAE6448922.1"/>
    <property type="molecule type" value="Genomic_DNA"/>
</dbReference>
<accession>A0A8H3B611</accession>